<dbReference type="AlphaFoldDB" id="A0A5D6W6F9"/>
<dbReference type="SUPFAM" id="SSF56925">
    <property type="entry name" value="OMPA-like"/>
    <property type="match status" value="1"/>
</dbReference>
<keyword evidence="1" id="KW-0732">Signal</keyword>
<feature type="chain" id="PRO_5022740805" evidence="1">
    <location>
        <begin position="23"/>
        <end position="198"/>
    </location>
</feature>
<dbReference type="OrthoDB" id="1664236at2"/>
<evidence type="ECO:0000313" key="2">
    <source>
        <dbReference type="EMBL" id="TYZ23420.1"/>
    </source>
</evidence>
<organism evidence="2 3">
    <name type="scientific">Selenomonas ruminis</name>
    <dbReference type="NCBI Taxonomy" id="2593411"/>
    <lineage>
        <taxon>Bacteria</taxon>
        <taxon>Bacillati</taxon>
        <taxon>Bacillota</taxon>
        <taxon>Negativicutes</taxon>
        <taxon>Selenomonadales</taxon>
        <taxon>Selenomonadaceae</taxon>
        <taxon>Selenomonas</taxon>
    </lineage>
</organism>
<dbReference type="InterPro" id="IPR011250">
    <property type="entry name" value="OMP/PagP_B-barrel"/>
</dbReference>
<protein>
    <submittedName>
        <fullName evidence="2">Porin family protein</fullName>
    </submittedName>
</protein>
<dbReference type="RefSeq" id="WP_149171167.1">
    <property type="nucleotide sequence ID" value="NZ_VTOY01000003.1"/>
</dbReference>
<dbReference type="Proteomes" id="UP000323646">
    <property type="component" value="Unassembled WGS sequence"/>
</dbReference>
<keyword evidence="3" id="KW-1185">Reference proteome</keyword>
<evidence type="ECO:0000313" key="3">
    <source>
        <dbReference type="Proteomes" id="UP000323646"/>
    </source>
</evidence>
<comment type="caution">
    <text evidence="2">The sequence shown here is derived from an EMBL/GenBank/DDBJ whole genome shotgun (WGS) entry which is preliminary data.</text>
</comment>
<evidence type="ECO:0000256" key="1">
    <source>
        <dbReference type="SAM" id="SignalP"/>
    </source>
</evidence>
<gene>
    <name evidence="2" type="ORF">FZ040_05945</name>
</gene>
<sequence length="198" mass="21082">MKKKALFAAVMGITMCAGTGFAAPATNYDAGAVTVEAGMSVAPDMQLNGFSGDDKTRPYAGATVGLGSDFALSYKYADNKASDVGMRMQEYNLNYKAGKNTYIYAGNLNVKGTSAASGISDNRLQVGVKYVAPAGDKTNWWVGGAIGDDLWRAEIGGSYALAPNVDWDLSYQYTDAKNVDDRVDVKTRGLYTGLTFKL</sequence>
<proteinExistence type="predicted"/>
<feature type="signal peptide" evidence="1">
    <location>
        <begin position="1"/>
        <end position="22"/>
    </location>
</feature>
<name>A0A5D6W6F9_9FIRM</name>
<accession>A0A5D6W6F9</accession>
<dbReference type="EMBL" id="VTOY01000003">
    <property type="protein sequence ID" value="TYZ23420.1"/>
    <property type="molecule type" value="Genomic_DNA"/>
</dbReference>
<reference evidence="2 3" key="1">
    <citation type="submission" date="2019-08" db="EMBL/GenBank/DDBJ databases">
        <title>Selenomonas sp. mPRGC5 and Selenomonas sp. mPRGC8 isolated from ruminal fluid of dairy goat (Capra hircus).</title>
        <authorList>
            <person name="Poothong S."/>
            <person name="Nuengjamnong C."/>
            <person name="Tanasupawat S."/>
        </authorList>
    </citation>
    <scope>NUCLEOTIDE SEQUENCE [LARGE SCALE GENOMIC DNA]</scope>
    <source>
        <strain evidence="3">mPRGC5</strain>
    </source>
</reference>